<dbReference type="STRING" id="269670.SAMN02982927_02165"/>
<dbReference type="GO" id="GO:0016740">
    <property type="term" value="F:transferase activity"/>
    <property type="evidence" value="ECO:0007669"/>
    <property type="project" value="UniProtKB-KW"/>
</dbReference>
<dbReference type="PANTHER" id="PTHR42695:SF5">
    <property type="entry name" value="GLUTAMINE AMIDOTRANSFERASE YLR126C-RELATED"/>
    <property type="match status" value="1"/>
</dbReference>
<dbReference type="Pfam" id="PF00117">
    <property type="entry name" value="GATase"/>
    <property type="match status" value="1"/>
</dbReference>
<keyword evidence="3" id="KW-1185">Reference proteome</keyword>
<reference evidence="3" key="1">
    <citation type="submission" date="2016-10" db="EMBL/GenBank/DDBJ databases">
        <authorList>
            <person name="Varghese N."/>
            <person name="Submissions S."/>
        </authorList>
    </citation>
    <scope>NUCLEOTIDE SEQUENCE [LARGE SCALE GENOMIC DNA]</scope>
    <source>
        <strain evidence="3">ATCC 700379</strain>
    </source>
</reference>
<sequence length="235" mass="26550">MTDCKIDKVGDDMNIDVVQHVPFEGLASIEEWGNDNGHTFRMHKLYENPSIPRIDDLEFLILLGGPMSANDQDQQWIDEERRLISKTISENKPVFGVCLGAQQIAKALGAAVIQGDKEVGWLPIRSVSSRLPFIPEELTVFHWHGEQFGLPDRAERLVSSAACQNQGFIYSEKVIGLQFHLEMTPKSVQGLLTHDGDYIDHSQFVQSAEEITDFGIPEQNKTVLFRLLDYLVKNK</sequence>
<keyword evidence="2" id="KW-0808">Transferase</keyword>
<dbReference type="Proteomes" id="UP000198752">
    <property type="component" value="Unassembled WGS sequence"/>
</dbReference>
<dbReference type="FunFam" id="3.40.50.880:FF:000033">
    <property type="entry name" value="Glutamine amidotransferase class-I"/>
    <property type="match status" value="1"/>
</dbReference>
<organism evidence="2 3">
    <name type="scientific">Sporolactobacillus nakayamae</name>
    <dbReference type="NCBI Taxonomy" id="269670"/>
    <lineage>
        <taxon>Bacteria</taxon>
        <taxon>Bacillati</taxon>
        <taxon>Bacillota</taxon>
        <taxon>Bacilli</taxon>
        <taxon>Bacillales</taxon>
        <taxon>Sporolactobacillaceae</taxon>
        <taxon>Sporolactobacillus</taxon>
    </lineage>
</organism>
<keyword evidence="2" id="KW-0315">Glutamine amidotransferase</keyword>
<evidence type="ECO:0000259" key="1">
    <source>
        <dbReference type="Pfam" id="PF00117"/>
    </source>
</evidence>
<dbReference type="InterPro" id="IPR044992">
    <property type="entry name" value="ChyE-like"/>
</dbReference>
<protein>
    <submittedName>
        <fullName evidence="2">GMP synthase-Glutamine amidotransferase</fullName>
    </submittedName>
</protein>
<dbReference type="InterPro" id="IPR017926">
    <property type="entry name" value="GATASE"/>
</dbReference>
<evidence type="ECO:0000313" key="3">
    <source>
        <dbReference type="Proteomes" id="UP000198752"/>
    </source>
</evidence>
<feature type="domain" description="Glutamine amidotransferase" evidence="1">
    <location>
        <begin position="55"/>
        <end position="187"/>
    </location>
</feature>
<accession>A0A1I2T552</accession>
<proteinExistence type="predicted"/>
<dbReference type="CDD" id="cd01741">
    <property type="entry name" value="GATase1_1"/>
    <property type="match status" value="1"/>
</dbReference>
<dbReference type="GO" id="GO:0005829">
    <property type="term" value="C:cytosol"/>
    <property type="evidence" value="ECO:0007669"/>
    <property type="project" value="TreeGrafter"/>
</dbReference>
<dbReference type="AlphaFoldDB" id="A0A1I2T552"/>
<dbReference type="SUPFAM" id="SSF52317">
    <property type="entry name" value="Class I glutamine amidotransferase-like"/>
    <property type="match status" value="1"/>
</dbReference>
<dbReference type="EMBL" id="FOOY01000014">
    <property type="protein sequence ID" value="SFG59950.1"/>
    <property type="molecule type" value="Genomic_DNA"/>
</dbReference>
<dbReference type="PROSITE" id="PS51273">
    <property type="entry name" value="GATASE_TYPE_1"/>
    <property type="match status" value="1"/>
</dbReference>
<evidence type="ECO:0000313" key="2">
    <source>
        <dbReference type="EMBL" id="SFG59950.1"/>
    </source>
</evidence>
<gene>
    <name evidence="2" type="ORF">SAMN02982927_02165</name>
</gene>
<name>A0A1I2T552_9BACL</name>
<dbReference type="Gene3D" id="3.40.50.880">
    <property type="match status" value="1"/>
</dbReference>
<dbReference type="InterPro" id="IPR029062">
    <property type="entry name" value="Class_I_gatase-like"/>
</dbReference>
<dbReference type="PANTHER" id="PTHR42695">
    <property type="entry name" value="GLUTAMINE AMIDOTRANSFERASE YLR126C-RELATED"/>
    <property type="match status" value="1"/>
</dbReference>